<dbReference type="Proteomes" id="UP001515480">
    <property type="component" value="Unassembled WGS sequence"/>
</dbReference>
<gene>
    <name evidence="2" type="ORF">AB1Y20_001739</name>
</gene>
<accession>A0AB34KE45</accession>
<dbReference type="EMBL" id="JBGBPQ010000001">
    <property type="protein sequence ID" value="KAL1530844.1"/>
    <property type="molecule type" value="Genomic_DNA"/>
</dbReference>
<evidence type="ECO:0000313" key="3">
    <source>
        <dbReference type="Proteomes" id="UP001515480"/>
    </source>
</evidence>
<protein>
    <recommendedName>
        <fullName evidence="4">Monogalactosyldiacylglycerol synthase</fullName>
    </recommendedName>
</protein>
<reference evidence="2 3" key="1">
    <citation type="journal article" date="2024" name="Science">
        <title>Giant polyketide synthase enzymes in the biosynthesis of giant marine polyether toxins.</title>
        <authorList>
            <person name="Fallon T.R."/>
            <person name="Shende V.V."/>
            <person name="Wierzbicki I.H."/>
            <person name="Pendleton A.L."/>
            <person name="Watervoot N.F."/>
            <person name="Auber R.P."/>
            <person name="Gonzalez D.J."/>
            <person name="Wisecaver J.H."/>
            <person name="Moore B.S."/>
        </authorList>
    </citation>
    <scope>NUCLEOTIDE SEQUENCE [LARGE SCALE GENOMIC DNA]</scope>
    <source>
        <strain evidence="2 3">12B1</strain>
    </source>
</reference>
<sequence length="485" mass="51830">MAKGSNCCTDGYKSVLHQSTKAVLRAVTSTGQPPEEFDVGPLDNKKFIVAFCGSGTGHLTQAMAVIQAQQKAGLTLAGVVTDTDASAKMLDEMVAPLNVPILQLPAIKIVDNNSGMVPIPAVVATIISVQGKLKKRAPDVLAFFRKTRPGLVLCFWHITFAIVLKLSLRPPPAMKIVNIAAQFALVRELTISDLDLPLEVVTMAVADTMAGIFASVGQCVAISPKGSNKSLPPILEPPPAIQPGNTPLILCYFLVQRDALQLEALLAKEYIREDEYTFGKCEFHCFTAGVLPTPKKRPLALHSHPKQRQLFQTLFSRCTGVIVSSGNETVWESVCRGVPVLTMPTTGHGEQLLNARVHGRNFPTLVRAVKPKGMLMPGAVMTKDDLLWIVQYEATAASIAESEELRRSVATFESTVVSRQVPALAPPVSEQERRAAATSAAVAAASAASTAAATTPKALATQPAVLLMGAGLFTAGMATMWLWMM</sequence>
<comment type="caution">
    <text evidence="2">The sequence shown here is derived from an EMBL/GenBank/DDBJ whole genome shotgun (WGS) entry which is preliminary data.</text>
</comment>
<name>A0AB34KE45_PRYPA</name>
<keyword evidence="3" id="KW-1185">Reference proteome</keyword>
<evidence type="ECO:0008006" key="4">
    <source>
        <dbReference type="Google" id="ProtNLM"/>
    </source>
</evidence>
<feature type="transmembrane region" description="Helical" evidence="1">
    <location>
        <begin position="464"/>
        <end position="484"/>
    </location>
</feature>
<evidence type="ECO:0000256" key="1">
    <source>
        <dbReference type="SAM" id="Phobius"/>
    </source>
</evidence>
<keyword evidence="1" id="KW-0472">Membrane</keyword>
<evidence type="ECO:0000313" key="2">
    <source>
        <dbReference type="EMBL" id="KAL1530844.1"/>
    </source>
</evidence>
<organism evidence="2 3">
    <name type="scientific">Prymnesium parvum</name>
    <name type="common">Toxic golden alga</name>
    <dbReference type="NCBI Taxonomy" id="97485"/>
    <lineage>
        <taxon>Eukaryota</taxon>
        <taxon>Haptista</taxon>
        <taxon>Haptophyta</taxon>
        <taxon>Prymnesiophyceae</taxon>
        <taxon>Prymnesiales</taxon>
        <taxon>Prymnesiaceae</taxon>
        <taxon>Prymnesium</taxon>
    </lineage>
</organism>
<keyword evidence="1" id="KW-0812">Transmembrane</keyword>
<dbReference type="AlphaFoldDB" id="A0AB34KE45"/>
<dbReference type="Gene3D" id="3.40.50.2000">
    <property type="entry name" value="Glycogen Phosphorylase B"/>
    <property type="match status" value="1"/>
</dbReference>
<proteinExistence type="predicted"/>
<keyword evidence="1" id="KW-1133">Transmembrane helix</keyword>